<dbReference type="InterPro" id="IPR029044">
    <property type="entry name" value="Nucleotide-diphossugar_trans"/>
</dbReference>
<organism evidence="6 7">
    <name type="scientific">Owenia fusiformis</name>
    <name type="common">Polychaete worm</name>
    <dbReference type="NCBI Taxonomy" id="6347"/>
    <lineage>
        <taxon>Eukaryota</taxon>
        <taxon>Metazoa</taxon>
        <taxon>Spiralia</taxon>
        <taxon>Lophotrochozoa</taxon>
        <taxon>Annelida</taxon>
        <taxon>Polychaeta</taxon>
        <taxon>Sedentaria</taxon>
        <taxon>Canalipalpata</taxon>
        <taxon>Sabellida</taxon>
        <taxon>Oweniida</taxon>
        <taxon>Oweniidae</taxon>
        <taxon>Owenia</taxon>
    </lineage>
</organism>
<evidence type="ECO:0000256" key="1">
    <source>
        <dbReference type="ARBA" id="ARBA00006351"/>
    </source>
</evidence>
<protein>
    <recommendedName>
        <fullName evidence="8">Glycosyltransferase 8 domain-containing protein 1</fullName>
    </recommendedName>
</protein>
<dbReference type="InterPro" id="IPR050748">
    <property type="entry name" value="Glycosyltrans_8_dom-fam"/>
</dbReference>
<dbReference type="Pfam" id="PF01501">
    <property type="entry name" value="Glyco_transf_8"/>
    <property type="match status" value="1"/>
</dbReference>
<feature type="compositionally biased region" description="Polar residues" evidence="5">
    <location>
        <begin position="39"/>
        <end position="57"/>
    </location>
</feature>
<keyword evidence="3" id="KW-0808">Transferase</keyword>
<evidence type="ECO:0000256" key="5">
    <source>
        <dbReference type="SAM" id="MobiDB-lite"/>
    </source>
</evidence>
<sequence length="373" mass="42704">MRITKRKVALFLFGAFWVASAIYFLKQSAEETGSKSRVRPTSNNAIKVDPSLSSNSKSKTDELVVPVCLTGDSSRIGGMISAINSVQANTKHHVKFYLVTDEKNVAHLKNYIEKTSLRNIDYTIKVFNEDLVKNKVLVRGGRQELASPLNYARFYISEMFPELSGRLIHLDDDTIVQGDIAELYKTHIEANHVMAVSDDCSSVSKRFTFIQNTYANYINFNNAQIKKLHMSPIACAFNTGVYVADLTRWKKQNITAKIEYWMKLNTEQEIYGNEKGGGGSQPPMMIALYKKYTLMDPMWHVRNLGWSPSGKRYSKEFLQSAKLLHWNGRFKPWGRKSQAADIWDKYFIKDPEERFRPLRRDLKRATLSGSINT</sequence>
<name>A0A8S4N2Z1_OWEFU</name>
<reference evidence="6" key="1">
    <citation type="submission" date="2022-03" db="EMBL/GenBank/DDBJ databases">
        <authorList>
            <person name="Martin C."/>
        </authorList>
    </citation>
    <scope>NUCLEOTIDE SEQUENCE</scope>
</reference>
<comment type="caution">
    <text evidence="6">The sequence shown here is derived from an EMBL/GenBank/DDBJ whole genome shotgun (WGS) entry which is preliminary data.</text>
</comment>
<dbReference type="Proteomes" id="UP000749559">
    <property type="component" value="Unassembled WGS sequence"/>
</dbReference>
<comment type="similarity">
    <text evidence="1">Belongs to the glycosyltransferase 8 family.</text>
</comment>
<keyword evidence="2" id="KW-0328">Glycosyltransferase</keyword>
<keyword evidence="4" id="KW-0479">Metal-binding</keyword>
<dbReference type="Gene3D" id="3.90.550.10">
    <property type="entry name" value="Spore Coat Polysaccharide Biosynthesis Protein SpsA, Chain A"/>
    <property type="match status" value="1"/>
</dbReference>
<dbReference type="GO" id="GO:0046872">
    <property type="term" value="F:metal ion binding"/>
    <property type="evidence" value="ECO:0007669"/>
    <property type="project" value="UniProtKB-KW"/>
</dbReference>
<proteinExistence type="inferred from homology"/>
<dbReference type="SUPFAM" id="SSF53448">
    <property type="entry name" value="Nucleotide-diphospho-sugar transferases"/>
    <property type="match status" value="1"/>
</dbReference>
<evidence type="ECO:0000313" key="6">
    <source>
        <dbReference type="EMBL" id="CAH1775439.1"/>
    </source>
</evidence>
<feature type="region of interest" description="Disordered" evidence="5">
    <location>
        <begin position="34"/>
        <end position="57"/>
    </location>
</feature>
<dbReference type="AlphaFoldDB" id="A0A8S4N2Z1"/>
<evidence type="ECO:0000313" key="7">
    <source>
        <dbReference type="Proteomes" id="UP000749559"/>
    </source>
</evidence>
<dbReference type="PANTHER" id="PTHR13778:SF47">
    <property type="entry name" value="LIPOPOLYSACCHARIDE 1,3-GALACTOSYLTRANSFERASE"/>
    <property type="match status" value="1"/>
</dbReference>
<dbReference type="InterPro" id="IPR002495">
    <property type="entry name" value="Glyco_trans_8"/>
</dbReference>
<evidence type="ECO:0000256" key="2">
    <source>
        <dbReference type="ARBA" id="ARBA00022676"/>
    </source>
</evidence>
<evidence type="ECO:0000256" key="3">
    <source>
        <dbReference type="ARBA" id="ARBA00022679"/>
    </source>
</evidence>
<gene>
    <name evidence="6" type="ORF">OFUS_LOCUS2740</name>
</gene>
<dbReference type="PANTHER" id="PTHR13778">
    <property type="entry name" value="GLYCOSYLTRANSFERASE 8 DOMAIN-CONTAINING PROTEIN"/>
    <property type="match status" value="1"/>
</dbReference>
<accession>A0A8S4N2Z1</accession>
<evidence type="ECO:0000256" key="4">
    <source>
        <dbReference type="ARBA" id="ARBA00022723"/>
    </source>
</evidence>
<dbReference type="EMBL" id="CAIIXF020000001">
    <property type="protein sequence ID" value="CAH1775439.1"/>
    <property type="molecule type" value="Genomic_DNA"/>
</dbReference>
<dbReference type="OrthoDB" id="411524at2759"/>
<dbReference type="GO" id="GO:0005794">
    <property type="term" value="C:Golgi apparatus"/>
    <property type="evidence" value="ECO:0007669"/>
    <property type="project" value="TreeGrafter"/>
</dbReference>
<dbReference type="GO" id="GO:0016757">
    <property type="term" value="F:glycosyltransferase activity"/>
    <property type="evidence" value="ECO:0007669"/>
    <property type="project" value="UniProtKB-KW"/>
</dbReference>
<evidence type="ECO:0008006" key="8">
    <source>
        <dbReference type="Google" id="ProtNLM"/>
    </source>
</evidence>
<keyword evidence="7" id="KW-1185">Reference proteome</keyword>